<comment type="catalytic activity">
    <reaction evidence="2">
        <text>an L-aminoacyl-L-amino acid + H2O = 2 an L-alpha-amino acid</text>
        <dbReference type="Rhea" id="RHEA:48940"/>
        <dbReference type="ChEBI" id="CHEBI:15377"/>
        <dbReference type="ChEBI" id="CHEBI:59869"/>
        <dbReference type="ChEBI" id="CHEBI:77460"/>
        <dbReference type="EC" id="3.4.13.19"/>
    </reaction>
</comment>
<keyword evidence="2" id="KW-0645">Protease</keyword>
<dbReference type="PANTHER" id="PTHR10443">
    <property type="entry name" value="MICROSOMAL DIPEPTIDASE"/>
    <property type="match status" value="1"/>
</dbReference>
<evidence type="ECO:0000313" key="4">
    <source>
        <dbReference type="Proteomes" id="UP000469558"/>
    </source>
</evidence>
<comment type="cofactor">
    <cofactor evidence="2">
        <name>Zn(2+)</name>
        <dbReference type="ChEBI" id="CHEBI:29105"/>
    </cofactor>
</comment>
<dbReference type="Gene3D" id="3.20.20.140">
    <property type="entry name" value="Metal-dependent hydrolases"/>
    <property type="match status" value="1"/>
</dbReference>
<dbReference type="InterPro" id="IPR008257">
    <property type="entry name" value="Pept_M19"/>
</dbReference>
<keyword evidence="2" id="KW-0482">Metalloprotease</keyword>
<dbReference type="OrthoDB" id="445695at2759"/>
<keyword evidence="2" id="KW-0479">Metal-binding</keyword>
<comment type="caution">
    <text evidence="3">The sequence shown here is derived from an EMBL/GenBank/DDBJ whole genome shotgun (WGS) entry which is preliminary data.</text>
</comment>
<evidence type="ECO:0000256" key="2">
    <source>
        <dbReference type="RuleBase" id="RU341113"/>
    </source>
</evidence>
<gene>
    <name evidence="3" type="primary">tcpJ</name>
    <name evidence="3" type="ORF">LSUE1_G002344</name>
</gene>
<dbReference type="PROSITE" id="PS51365">
    <property type="entry name" value="RENAL_DIPEPTIDASE_2"/>
    <property type="match status" value="1"/>
</dbReference>
<dbReference type="Proteomes" id="UP000469558">
    <property type="component" value="Unassembled WGS sequence"/>
</dbReference>
<keyword evidence="2" id="KW-0378">Hydrolase</keyword>
<dbReference type="GO" id="GO:0006508">
    <property type="term" value="P:proteolysis"/>
    <property type="evidence" value="ECO:0007669"/>
    <property type="project" value="UniProtKB-KW"/>
</dbReference>
<keyword evidence="1 2" id="KW-0224">Dipeptidase</keyword>
<sequence>MESHSDIPMEQALQILRRVPLIDGHNDWPNFIRGYYDNRLDKRFNEDRDLAGHVDIKRLCDGKSGGVFWSAYVDCPNPENDLSDEVHLETIRDTFQQIDLIHRLIDKYSNILELVQRSTDILEIFSRGKVASMIGVEGLHQVGNSSSILRNYHRLGVRYITLTHNRNNKYSDCAKSSQIHGGLSPEGRRMVQEMNRIGLMIDLSHVSELATTETINLSQAPVAFTHSSCSALVPHPRNVSDAVLDMLNINNGIIMISFIPDLTHLDPEMSKTNHVVDHIIHVGERIGFDYIGIGSDFDGMEKAVMGLDDVSKFPNLVSCMLSRGIEKENIEKILGYNIIRVLKGVELAATRLKGLPVLEDHVKQLWNDNFKGWVKSKYPQAE</sequence>
<keyword evidence="2" id="KW-0862">Zinc</keyword>
<reference evidence="3 4" key="1">
    <citation type="submission" date="2018-05" db="EMBL/GenBank/DDBJ databases">
        <title>Genome sequencing and assembly of the regulated plant pathogen Lachnellula willkommii and related sister species for the development of diagnostic species identification markers.</title>
        <authorList>
            <person name="Giroux E."/>
            <person name="Bilodeau G."/>
        </authorList>
    </citation>
    <scope>NUCLEOTIDE SEQUENCE [LARGE SCALE GENOMIC DNA]</scope>
    <source>
        <strain evidence="3 4">CBS 268.59</strain>
    </source>
</reference>
<dbReference type="SUPFAM" id="SSF51556">
    <property type="entry name" value="Metallo-dependent hydrolases"/>
    <property type="match status" value="1"/>
</dbReference>
<dbReference type="CDD" id="cd01301">
    <property type="entry name" value="rDP_like"/>
    <property type="match status" value="1"/>
</dbReference>
<dbReference type="EC" id="3.4.13.19" evidence="2"/>
<dbReference type="GO" id="GO:0046872">
    <property type="term" value="F:metal ion binding"/>
    <property type="evidence" value="ECO:0007669"/>
    <property type="project" value="UniProtKB-UniRule"/>
</dbReference>
<dbReference type="Pfam" id="PF01244">
    <property type="entry name" value="Peptidase_M19"/>
    <property type="match status" value="1"/>
</dbReference>
<dbReference type="PANTHER" id="PTHR10443:SF12">
    <property type="entry name" value="DIPEPTIDASE"/>
    <property type="match status" value="1"/>
</dbReference>
<organism evidence="3 4">
    <name type="scientific">Lachnellula suecica</name>
    <dbReference type="NCBI Taxonomy" id="602035"/>
    <lineage>
        <taxon>Eukaryota</taxon>
        <taxon>Fungi</taxon>
        <taxon>Dikarya</taxon>
        <taxon>Ascomycota</taxon>
        <taxon>Pezizomycotina</taxon>
        <taxon>Leotiomycetes</taxon>
        <taxon>Helotiales</taxon>
        <taxon>Lachnaceae</taxon>
        <taxon>Lachnellula</taxon>
    </lineage>
</organism>
<dbReference type="AlphaFoldDB" id="A0A8T9CIZ0"/>
<evidence type="ECO:0000313" key="3">
    <source>
        <dbReference type="EMBL" id="TVY85166.1"/>
    </source>
</evidence>
<accession>A0A8T9CIZ0</accession>
<keyword evidence="4" id="KW-1185">Reference proteome</keyword>
<name>A0A8T9CIZ0_9HELO</name>
<dbReference type="GO" id="GO:0070573">
    <property type="term" value="F:metallodipeptidase activity"/>
    <property type="evidence" value="ECO:0007669"/>
    <property type="project" value="InterPro"/>
</dbReference>
<comment type="similarity">
    <text evidence="2">Belongs to the metallo-dependent hydrolases superfamily. Peptidase M19 family.</text>
</comment>
<dbReference type="EMBL" id="QGMK01000024">
    <property type="protein sequence ID" value="TVY85166.1"/>
    <property type="molecule type" value="Genomic_DNA"/>
</dbReference>
<dbReference type="InterPro" id="IPR032466">
    <property type="entry name" value="Metal_Hydrolase"/>
</dbReference>
<proteinExistence type="inferred from homology"/>
<evidence type="ECO:0000256" key="1">
    <source>
        <dbReference type="ARBA" id="ARBA00022997"/>
    </source>
</evidence>
<protein>
    <recommendedName>
        <fullName evidence="2">Dipeptidase</fullName>
        <ecNumber evidence="2">3.4.13.19</ecNumber>
    </recommendedName>
</protein>